<dbReference type="STRING" id="5454.A0A163FKM7"/>
<keyword evidence="7" id="KW-1185">Reference proteome</keyword>
<dbReference type="InterPro" id="IPR000014">
    <property type="entry name" value="PAS"/>
</dbReference>
<keyword evidence="6" id="KW-0418">Kinase</keyword>
<evidence type="ECO:0000256" key="2">
    <source>
        <dbReference type="ARBA" id="ARBA00022643"/>
    </source>
</evidence>
<keyword evidence="6" id="KW-0808">Transferase</keyword>
<evidence type="ECO:0000256" key="3">
    <source>
        <dbReference type="ARBA" id="ARBA00022991"/>
    </source>
</evidence>
<feature type="region of interest" description="Disordered" evidence="4">
    <location>
        <begin position="563"/>
        <end position="604"/>
    </location>
</feature>
<dbReference type="Pfam" id="PF13426">
    <property type="entry name" value="PAS_9"/>
    <property type="match status" value="1"/>
</dbReference>
<evidence type="ECO:0000313" key="6">
    <source>
        <dbReference type="EMBL" id="KZM24421.1"/>
    </source>
</evidence>
<evidence type="ECO:0000259" key="5">
    <source>
        <dbReference type="PROSITE" id="PS50113"/>
    </source>
</evidence>
<accession>A0A163FKM7</accession>
<dbReference type="NCBIfam" id="TIGR00229">
    <property type="entry name" value="sensory_box"/>
    <property type="match status" value="1"/>
</dbReference>
<dbReference type="AlphaFoldDB" id="A0A163FKM7"/>
<name>A0A163FKM7_DIDRA</name>
<keyword evidence="1" id="KW-0285">Flavoprotein</keyword>
<reference evidence="6 7" key="1">
    <citation type="journal article" date="2016" name="Sci. Rep.">
        <title>Draft genome sequencing and secretome analysis of fungal phytopathogen Ascochyta rabiei provides insight into the necrotrophic effector repertoire.</title>
        <authorList>
            <person name="Verma S."/>
            <person name="Gazara R.K."/>
            <person name="Nizam S."/>
            <person name="Parween S."/>
            <person name="Chattopadhyay D."/>
            <person name="Verma P.K."/>
        </authorList>
    </citation>
    <scope>NUCLEOTIDE SEQUENCE [LARGE SCALE GENOMIC DNA]</scope>
    <source>
        <strain evidence="6 7">ArDII</strain>
    </source>
</reference>
<dbReference type="InterPro" id="IPR000700">
    <property type="entry name" value="PAS-assoc_C"/>
</dbReference>
<comment type="caution">
    <text evidence="6">The sequence shown here is derived from an EMBL/GenBank/DDBJ whole genome shotgun (WGS) entry which is preliminary data.</text>
</comment>
<dbReference type="InterPro" id="IPR035965">
    <property type="entry name" value="PAS-like_dom_sf"/>
</dbReference>
<feature type="compositionally biased region" description="Basic and acidic residues" evidence="4">
    <location>
        <begin position="579"/>
        <end position="589"/>
    </location>
</feature>
<proteinExistence type="predicted"/>
<dbReference type="Gene3D" id="3.30.450.20">
    <property type="entry name" value="PAS domain"/>
    <property type="match status" value="1"/>
</dbReference>
<dbReference type="PROSITE" id="PS50113">
    <property type="entry name" value="PAC"/>
    <property type="match status" value="1"/>
</dbReference>
<feature type="region of interest" description="Disordered" evidence="4">
    <location>
        <begin position="625"/>
        <end position="647"/>
    </location>
</feature>
<dbReference type="GO" id="GO:0005634">
    <property type="term" value="C:nucleus"/>
    <property type="evidence" value="ECO:0007669"/>
    <property type="project" value="TreeGrafter"/>
</dbReference>
<gene>
    <name evidence="6" type="ORF">ST47_g4443</name>
</gene>
<feature type="compositionally biased region" description="Basic and acidic residues" evidence="4">
    <location>
        <begin position="625"/>
        <end position="642"/>
    </location>
</feature>
<protein>
    <submittedName>
        <fullName evidence="6">Phosphorelay sensor kinase</fullName>
    </submittedName>
</protein>
<dbReference type="PANTHER" id="PTHR47429:SF9">
    <property type="entry name" value="PAS DOMAIN-CONTAINING PROTEIN"/>
    <property type="match status" value="1"/>
</dbReference>
<sequence length="673" mass="74689">MTQELSNVIMVVSRIASLSHKESASETGNHDDALSDDDLETHGSYRLRLGRHSTDLEHAYDLSPPPPTITDRSSELIAERLFSIDHLHVILKDNVYLQRFTTFLVRYRARTVPILVRYLDSQKALRAIEYANALADQITQQPSWPSKVNAASLDPRFEQLSQGASEELVAEALPAYVTFSVVDVVTELPNKEIVGRNTPLMRELVHGLGEVYCMSDPTQEGNPIVFASEEFYNTTQYRSGYAIGKACRFLHGPKTDKRAIERMDKAVREEQEVAETMVQYRQDGSPFLALVMISPLKDNKGVVRYFIGARIDVTRLLEGGKTIDSFQQLLAGDGPVSPTTDPLENRPTLRSLRDFGKLLNDEERISIKDCEAMRTDSRPSTPKLMHSPSTRRFVGIEERISQEGLRSQYSGRTPGVYQNYILVRPYPSLRIVFTSPSLRIPGLCQSKLEDHIGGPEHIRDSLVDALARGIGVTAKISWLTRIPQSSSRLEVPTPDNGASIATNNADTIEGKARWIHCTPLTGSDGEVGVIMIIMVDKQDVANNLSNISNMSSMRSASDELVDPVPSHARARSYNSKGRRSLDHTPERWQPRSGPPSVAMGGTISNPLLRSIGGSRLYAETIKEIRESQKKPEPFSTKPRDNADQYPGLGLTATAVSVQAAQARGRIKKARGTF</sequence>
<evidence type="ECO:0000256" key="4">
    <source>
        <dbReference type="SAM" id="MobiDB-lite"/>
    </source>
</evidence>
<keyword evidence="3" id="KW-0157">Chromophore</keyword>
<keyword evidence="2" id="KW-0288">FMN</keyword>
<dbReference type="PANTHER" id="PTHR47429">
    <property type="entry name" value="PROTEIN TWIN LOV 1"/>
    <property type="match status" value="1"/>
</dbReference>
<dbReference type="GO" id="GO:0016301">
    <property type="term" value="F:kinase activity"/>
    <property type="evidence" value="ECO:0007669"/>
    <property type="project" value="UniProtKB-KW"/>
</dbReference>
<dbReference type="Proteomes" id="UP000076837">
    <property type="component" value="Unassembled WGS sequence"/>
</dbReference>
<evidence type="ECO:0000256" key="1">
    <source>
        <dbReference type="ARBA" id="ARBA00022630"/>
    </source>
</evidence>
<evidence type="ECO:0000313" key="7">
    <source>
        <dbReference type="Proteomes" id="UP000076837"/>
    </source>
</evidence>
<organism evidence="6 7">
    <name type="scientific">Didymella rabiei</name>
    <name type="common">Chickpea ascochyta blight fungus</name>
    <name type="synonym">Mycosphaerella rabiei</name>
    <dbReference type="NCBI Taxonomy" id="5454"/>
    <lineage>
        <taxon>Eukaryota</taxon>
        <taxon>Fungi</taxon>
        <taxon>Dikarya</taxon>
        <taxon>Ascomycota</taxon>
        <taxon>Pezizomycotina</taxon>
        <taxon>Dothideomycetes</taxon>
        <taxon>Pleosporomycetidae</taxon>
        <taxon>Pleosporales</taxon>
        <taxon>Pleosporineae</taxon>
        <taxon>Didymellaceae</taxon>
        <taxon>Ascochyta</taxon>
    </lineage>
</organism>
<dbReference type="EMBL" id="JYNV01000158">
    <property type="protein sequence ID" value="KZM24421.1"/>
    <property type="molecule type" value="Genomic_DNA"/>
</dbReference>
<feature type="domain" description="PAC" evidence="5">
    <location>
        <begin position="271"/>
        <end position="325"/>
    </location>
</feature>
<dbReference type="SUPFAM" id="SSF55785">
    <property type="entry name" value="PYP-like sensor domain (PAS domain)"/>
    <property type="match status" value="1"/>
</dbReference>